<dbReference type="PROSITE" id="PS50268">
    <property type="entry name" value="CADHERIN_2"/>
    <property type="match status" value="1"/>
</dbReference>
<dbReference type="SUPFAM" id="SSF56925">
    <property type="entry name" value="OMPA-like"/>
    <property type="match status" value="1"/>
</dbReference>
<feature type="domain" description="Fibronectin type-III" evidence="5">
    <location>
        <begin position="790"/>
        <end position="879"/>
    </location>
</feature>
<dbReference type="SMART" id="SM00560">
    <property type="entry name" value="LamGL"/>
    <property type="match status" value="1"/>
</dbReference>
<keyword evidence="1" id="KW-0732">Signal</keyword>
<dbReference type="Pfam" id="PF05345">
    <property type="entry name" value="He_PIG"/>
    <property type="match status" value="1"/>
</dbReference>
<dbReference type="InterPro" id="IPR006644">
    <property type="entry name" value="Cadg"/>
</dbReference>
<dbReference type="InterPro" id="IPR006558">
    <property type="entry name" value="LamG-like"/>
</dbReference>
<dbReference type="Gene3D" id="2.60.40.2810">
    <property type="match status" value="2"/>
</dbReference>
<dbReference type="NCBIfam" id="NF041766">
    <property type="entry name" value="choice_anch_U"/>
    <property type="match status" value="1"/>
</dbReference>
<dbReference type="GO" id="GO:0016020">
    <property type="term" value="C:membrane"/>
    <property type="evidence" value="ECO:0007669"/>
    <property type="project" value="InterPro"/>
</dbReference>
<dbReference type="NCBIfam" id="NF012211">
    <property type="entry name" value="tand_rpt_95"/>
    <property type="match status" value="3"/>
</dbReference>
<feature type="domain" description="Fibronectin type-III" evidence="5">
    <location>
        <begin position="963"/>
        <end position="1052"/>
    </location>
</feature>
<dbReference type="InterPro" id="IPR027385">
    <property type="entry name" value="Beta-barrel_OMP"/>
</dbReference>
<protein>
    <submittedName>
        <fullName evidence="6">Fibronectin type III domain</fullName>
    </submittedName>
</protein>
<evidence type="ECO:0000259" key="5">
    <source>
        <dbReference type="PROSITE" id="PS50853"/>
    </source>
</evidence>
<evidence type="ECO:0000313" key="7">
    <source>
        <dbReference type="Proteomes" id="UP000254069"/>
    </source>
</evidence>
<dbReference type="InterPro" id="IPR011250">
    <property type="entry name" value="OMP/PagP_B-barrel"/>
</dbReference>
<dbReference type="InterPro" id="IPR013783">
    <property type="entry name" value="Ig-like_fold"/>
</dbReference>
<dbReference type="SMART" id="SM00736">
    <property type="entry name" value="CADG"/>
    <property type="match status" value="1"/>
</dbReference>
<dbReference type="InterPro" id="IPR025592">
    <property type="entry name" value="DUF4347"/>
</dbReference>
<dbReference type="InterPro" id="IPR053784">
    <property type="entry name" value="Choice_anch_U_dom"/>
</dbReference>
<feature type="domain" description="Cadherin" evidence="4">
    <location>
        <begin position="421"/>
        <end position="512"/>
    </location>
</feature>
<evidence type="ECO:0000256" key="2">
    <source>
        <dbReference type="ARBA" id="ARBA00023157"/>
    </source>
</evidence>
<name>A0A379ZG69_9GAMM</name>
<evidence type="ECO:0000313" key="6">
    <source>
        <dbReference type="EMBL" id="SUI61522.1"/>
    </source>
</evidence>
<accession>A0A379ZG69</accession>
<dbReference type="PANTHER" id="PTHR34720:SF9">
    <property type="entry name" value="BLR4714 PROTEIN"/>
    <property type="match status" value="1"/>
</dbReference>
<dbReference type="Proteomes" id="UP000254069">
    <property type="component" value="Unassembled WGS sequence"/>
</dbReference>
<evidence type="ECO:0000256" key="3">
    <source>
        <dbReference type="SAM" id="MobiDB-lite"/>
    </source>
</evidence>
<sequence>MNSLIRILSLVTLLLLPFVQAKSVTEPGTKAELILVDATISQYQTLLEQASTTALTSRPITELTELNALIAQDKKYSGLHLITHGQSGEILLAGHKLAPRELATQLDQLLLPGAPLYLYACNLAQDPKGQAFVDNLASILARPVLASTNATGNKRLGGDWQLEYFTSSTMAARTLFSGDVGGFNTLLSNTAYEFSDGDAVTLTNAASALANDSTFTLEMWVNFSSTSGIINLMDITGSLDAGGFIIYNNTMTVDLSGDFSSLTQSNPITISTNVWYHFAFVFNNGQWDFYLDGQATGIGVADMGGNNTVPDYQAANVNNLVAGLQNHGSVNNFTGKIDDIRLWSTARTQTEIQNNRQLELAGNETGLIGYWKLNETSGTVVNDSQTNGSILQGSSSGVTLGVTGAFSGNQSPTDISLSNNSVSQSGGSNAVVGTLTTTDADVGDSFSYALIAGSGDTNNGSFNLSGDSLRANNASTLVGGSYSIRVQTTDSGNATFEKAFSITVVDDLAPEVTGMTIDGSPADTATSISYTVSFNELANNISTDDFNLTNTGSAAGNIASVSASSGTSVTVTINNISGNGSLRLDLKAATNISDAQANSGPAAYTSGDVHTVAVPTVPGAPIIGTASALDGQAVVNFSAPASDGGSVITSYQVTSSPGGITASGANSPIGVAGLTNGTSYTFTVQAINAVGTSSPSAPSNSVVPKANQTISFNNPGAQDFGTTPTLAATASSGLTPVFSSSTTGVCTITSTGTLTFVTTGNCSIDADQPGDSSYNAAPTVTQSFTVNAVVPGAPMSVSAVAADASATVSFSAPASTGGVAINSYTVTSSPGGFTASGTGSPLTVSGLSNGTDYSFTVSASNTAGTGPTSSPSNTVTPKANQTISFNNPGAQDFGTTPTLAATASSGLTPVFSSSTTGVCTITASGTLTFVTTGNCSIDADQAGDGSYNAAPTVTQSFTVNAVVPGAPTSVNAVASDASATVSFSAPASTGGAAISSYTVTSSPGGFTASGTASPLTVSGLSNGTNYSFIVSASNIAGTGPASSPSNTVTPKANQTISFNNPGAQSFGTTPTLAATASSGLTPVFSSTTTGVCTITASGTLTFVTTGNCSIDADQAGDGSYNAAPTVTQSFTVNAVVPGAPTSVSAVAADASATVSFSAPASTGGAAISSYTVTSTPGGLTASGTGSPLTVSGLSNGTGYSFTVSASNIAGIGPASSPSNTVTPEPDNKAPSISGTPAGSVDQDSYYSFIPTATDPDQDPLTFSISNKPAWASFNTASGELSGTPLREHVGVSDNIIIRVSDGALSTDLAPFSVEVKAVNQAPQANHDRITQDFSQENIYLLDVLANDSDPDDDPLTIVDISTSLGTATVLGDQLQLTVPENFNGQVRLSYSITDGEFYDSAKVSFSIEGSNPEAPVINIPADVTANATGLFTRVNLGRVGAIDSDDNPIPVSLLNGFPFFASGQHLAYWKTTDGKGVSATASQLVTVYPRINLGTSKTVANFTQVQVPVLLNGSAPEYPMEIRYSVSGDAIAGQDHDLASGSLLLSQGMSTSLEFNVFADLTAGQQKSLTITLDDGQNPGHNAATEIRISNNNLAPNLSLSASQQGEMRSSVSSSDGLVTVTAEVADPNPADNISLSWSSEPAMTNLSTSANEFTFDPAVLAPGIVTLTLNAMDDGSPQLGSSKSLKLLLLAQLPALGETDANNNRLPDSAEGYGDPDGNGIPAYLQGDHPCNVIPEQLSRPNSYLAEAQPGICSRKGLLSLQRLDNGIELEDGSMLPDDSEGKIVGGLFDFELEGSEYGGSVSIVIPQVQAIPAQAQYRKYVASGWQEFVTDANNQIFSSAGEPGYCPPMGDASWQSGLTEGHWCVQLLIQDGGPNDGDGQANGTIVDPGGVAVKLSANQAPIAQADSFSLPWNQQHLLDVLANDNDADNDSLYLVQASVSIGEISVSDDKLSLMYTPPEDFIGNAQLSYTVSDGMGGTAMSHAELVVFYNRAPVVNDSSASTDDRTAIELDVLSTASDPDGDSLTLESAVAQSGSVSITTSQTLSYQPKTGFAGTDIISFSVSDGNGASATAQVVVTVTAYQEVVVENRSSGGAVAPWALALMLLMAGFRRLSLRLASLPLLLLLAIGVSFNAQARWSVNLNLGYSHARLSESDINQALPAEVKLTELDKDDFAWSVALNYQANDAWTLQFGYLDLGETSLMLAGSTLDPQALQQSLANLGPQLASGVTAGAEYRFWRYHDWSFSLNGGIFVWESDFNSQWQQQELRYDDSGVDFYWGLGGQYQLSEQWAIRADYRRYMLDRNQVDGVFLGLEFFF</sequence>
<evidence type="ECO:0000259" key="4">
    <source>
        <dbReference type="PROSITE" id="PS50268"/>
    </source>
</evidence>
<dbReference type="EMBL" id="UGYO01000001">
    <property type="protein sequence ID" value="SUI61522.1"/>
    <property type="molecule type" value="Genomic_DNA"/>
</dbReference>
<dbReference type="InterPro" id="IPR002126">
    <property type="entry name" value="Cadherin-like_dom"/>
</dbReference>
<gene>
    <name evidence="6" type="ORF">NCTC10738_01577</name>
</gene>
<dbReference type="PANTHER" id="PTHR34720">
    <property type="entry name" value="MICROCYSTIN DEPENDENT PROTEIN"/>
    <property type="match status" value="1"/>
</dbReference>
<evidence type="ECO:0000256" key="1">
    <source>
        <dbReference type="ARBA" id="ARBA00022729"/>
    </source>
</evidence>
<organism evidence="6 7">
    <name type="scientific">Shewanella algae</name>
    <dbReference type="NCBI Taxonomy" id="38313"/>
    <lineage>
        <taxon>Bacteria</taxon>
        <taxon>Pseudomonadati</taxon>
        <taxon>Pseudomonadota</taxon>
        <taxon>Gammaproteobacteria</taxon>
        <taxon>Alteromonadales</taxon>
        <taxon>Shewanellaceae</taxon>
        <taxon>Shewanella</taxon>
    </lineage>
</organism>
<dbReference type="InterPro" id="IPR013320">
    <property type="entry name" value="ConA-like_dom_sf"/>
</dbReference>
<dbReference type="RefSeq" id="WP_115389501.1">
    <property type="nucleotide sequence ID" value="NZ_JADZHC010000092.1"/>
</dbReference>
<keyword evidence="7" id="KW-1185">Reference proteome</keyword>
<dbReference type="Gene3D" id="2.40.160.20">
    <property type="match status" value="1"/>
</dbReference>
<dbReference type="Pfam" id="PF13385">
    <property type="entry name" value="Laminin_G_3"/>
    <property type="match status" value="1"/>
</dbReference>
<dbReference type="SUPFAM" id="SSF49899">
    <property type="entry name" value="Concanavalin A-like lectins/glucanases"/>
    <property type="match status" value="1"/>
</dbReference>
<dbReference type="Pfam" id="PF14252">
    <property type="entry name" value="DUF4347"/>
    <property type="match status" value="1"/>
</dbReference>
<feature type="domain" description="Fibronectin type-III" evidence="5">
    <location>
        <begin position="617"/>
        <end position="706"/>
    </location>
</feature>
<dbReference type="InterPro" id="IPR036116">
    <property type="entry name" value="FN3_sf"/>
</dbReference>
<dbReference type="PROSITE" id="PS50853">
    <property type="entry name" value="FN3"/>
    <property type="match status" value="4"/>
</dbReference>
<dbReference type="Pfam" id="PF00041">
    <property type="entry name" value="fn3"/>
    <property type="match status" value="4"/>
</dbReference>
<dbReference type="CDD" id="cd00063">
    <property type="entry name" value="FN3"/>
    <property type="match status" value="4"/>
</dbReference>
<dbReference type="Pfam" id="PF17963">
    <property type="entry name" value="Big_9"/>
    <property type="match status" value="3"/>
</dbReference>
<dbReference type="InterPro" id="IPR015919">
    <property type="entry name" value="Cadherin-like_sf"/>
</dbReference>
<keyword evidence="2" id="KW-1015">Disulfide bond</keyword>
<dbReference type="SMART" id="SM00060">
    <property type="entry name" value="FN3"/>
    <property type="match status" value="4"/>
</dbReference>
<dbReference type="InterPro" id="IPR003961">
    <property type="entry name" value="FN3_dom"/>
</dbReference>
<dbReference type="SUPFAM" id="SSF49265">
    <property type="entry name" value="Fibronectin type III"/>
    <property type="match status" value="3"/>
</dbReference>
<reference evidence="6 7" key="1">
    <citation type="submission" date="2018-06" db="EMBL/GenBank/DDBJ databases">
        <authorList>
            <consortium name="Pathogen Informatics"/>
            <person name="Doyle S."/>
        </authorList>
    </citation>
    <scope>NUCLEOTIDE SEQUENCE [LARGE SCALE GENOMIC DNA]</scope>
    <source>
        <strain evidence="6 7">NCTC10738</strain>
    </source>
</reference>
<proteinExistence type="predicted"/>
<dbReference type="Gene3D" id="2.60.120.200">
    <property type="match status" value="1"/>
</dbReference>
<feature type="region of interest" description="Disordered" evidence="3">
    <location>
        <begin position="1214"/>
        <end position="1237"/>
    </location>
</feature>
<dbReference type="GO" id="GO:0005509">
    <property type="term" value="F:calcium ion binding"/>
    <property type="evidence" value="ECO:0007669"/>
    <property type="project" value="InterPro"/>
</dbReference>
<feature type="domain" description="Fibronectin type-III" evidence="5">
    <location>
        <begin position="1136"/>
        <end position="1225"/>
    </location>
</feature>
<dbReference type="GO" id="GO:0007156">
    <property type="term" value="P:homophilic cell adhesion via plasma membrane adhesion molecules"/>
    <property type="evidence" value="ECO:0007669"/>
    <property type="project" value="InterPro"/>
</dbReference>
<dbReference type="SUPFAM" id="SSF49313">
    <property type="entry name" value="Cadherin-like"/>
    <property type="match status" value="1"/>
</dbReference>
<dbReference type="Pfam" id="PF13505">
    <property type="entry name" value="OMP_b-brl"/>
    <property type="match status" value="1"/>
</dbReference>
<dbReference type="Gene3D" id="2.60.40.10">
    <property type="entry name" value="Immunoglobulins"/>
    <property type="match status" value="5"/>
</dbReference>